<gene>
    <name evidence="3" type="ORF">ACFO5K_04950</name>
</gene>
<evidence type="ECO:0000313" key="3">
    <source>
        <dbReference type="EMBL" id="MFC4373440.1"/>
    </source>
</evidence>
<dbReference type="PANTHER" id="PTHR46268">
    <property type="entry name" value="STRESS RESPONSE PROTEIN NHAX"/>
    <property type="match status" value="1"/>
</dbReference>
<organism evidence="3 4">
    <name type="scientific">Nocardia halotolerans</name>
    <dbReference type="NCBI Taxonomy" id="1755878"/>
    <lineage>
        <taxon>Bacteria</taxon>
        <taxon>Bacillati</taxon>
        <taxon>Actinomycetota</taxon>
        <taxon>Actinomycetes</taxon>
        <taxon>Mycobacteriales</taxon>
        <taxon>Nocardiaceae</taxon>
        <taxon>Nocardia</taxon>
    </lineage>
</organism>
<evidence type="ECO:0000313" key="4">
    <source>
        <dbReference type="Proteomes" id="UP001595844"/>
    </source>
</evidence>
<evidence type="ECO:0000256" key="1">
    <source>
        <dbReference type="ARBA" id="ARBA00008791"/>
    </source>
</evidence>
<dbReference type="PANTHER" id="PTHR46268:SF6">
    <property type="entry name" value="UNIVERSAL STRESS PROTEIN UP12"/>
    <property type="match status" value="1"/>
</dbReference>
<proteinExistence type="inferred from homology"/>
<name>A0ABV8VBZ6_9NOCA</name>
<dbReference type="Gene3D" id="3.40.50.620">
    <property type="entry name" value="HUPs"/>
    <property type="match status" value="2"/>
</dbReference>
<dbReference type="SUPFAM" id="SSF52402">
    <property type="entry name" value="Adenine nucleotide alpha hydrolases-like"/>
    <property type="match status" value="2"/>
</dbReference>
<reference evidence="4" key="1">
    <citation type="journal article" date="2019" name="Int. J. Syst. Evol. Microbiol.">
        <title>The Global Catalogue of Microorganisms (GCM) 10K type strain sequencing project: providing services to taxonomists for standard genome sequencing and annotation.</title>
        <authorList>
            <consortium name="The Broad Institute Genomics Platform"/>
            <consortium name="The Broad Institute Genome Sequencing Center for Infectious Disease"/>
            <person name="Wu L."/>
            <person name="Ma J."/>
        </authorList>
    </citation>
    <scope>NUCLEOTIDE SEQUENCE [LARGE SCALE GENOMIC DNA]</scope>
    <source>
        <strain evidence="4">IBRC-M 10490</strain>
    </source>
</reference>
<dbReference type="RefSeq" id="WP_378556319.1">
    <property type="nucleotide sequence ID" value="NZ_JBHSDL010000005.1"/>
</dbReference>
<accession>A0ABV8VBZ6</accession>
<dbReference type="EMBL" id="JBHSDL010000005">
    <property type="protein sequence ID" value="MFC4373440.1"/>
    <property type="molecule type" value="Genomic_DNA"/>
</dbReference>
<sequence>MGCYQRIVVGTDGTDTGQLAVAVAGAVATRFDIPVTTLTAWKESARKSTIGPEEAVRIGEQAVAELVEAGVEQVSRLDLPGAAGTVLLEAVEGEPATLLVVGARGLGRSKSRLTGSTANHISHHSPTDVLFTHKVPKRWTTVGLATDGSPGSILAVRRGYEVARTLGARPFLVTAAKTDDEGADTLIAVEGAVDVAEPELFGHDVLTGVPAAEALCNAAWKYDLMVIGNRGMSGPARLLGSVANKVTHDIETNLLLVNTSRL</sequence>
<comment type="caution">
    <text evidence="3">The sequence shown here is derived from an EMBL/GenBank/DDBJ whole genome shotgun (WGS) entry which is preliminary data.</text>
</comment>
<evidence type="ECO:0000259" key="2">
    <source>
        <dbReference type="Pfam" id="PF00582"/>
    </source>
</evidence>
<dbReference type="InterPro" id="IPR014729">
    <property type="entry name" value="Rossmann-like_a/b/a_fold"/>
</dbReference>
<keyword evidence="4" id="KW-1185">Reference proteome</keyword>
<feature type="domain" description="UspA" evidence="2">
    <location>
        <begin position="141"/>
        <end position="257"/>
    </location>
</feature>
<feature type="domain" description="UspA" evidence="2">
    <location>
        <begin position="4"/>
        <end position="131"/>
    </location>
</feature>
<dbReference type="CDD" id="cd00293">
    <property type="entry name" value="USP-like"/>
    <property type="match status" value="2"/>
</dbReference>
<dbReference type="PRINTS" id="PR01438">
    <property type="entry name" value="UNVRSLSTRESS"/>
</dbReference>
<comment type="similarity">
    <text evidence="1">Belongs to the universal stress protein A family.</text>
</comment>
<dbReference type="InterPro" id="IPR006015">
    <property type="entry name" value="Universal_stress_UspA"/>
</dbReference>
<dbReference type="Proteomes" id="UP001595844">
    <property type="component" value="Unassembled WGS sequence"/>
</dbReference>
<protein>
    <submittedName>
        <fullName evidence="3">Universal stress protein</fullName>
    </submittedName>
</protein>
<dbReference type="Pfam" id="PF00582">
    <property type="entry name" value="Usp"/>
    <property type="match status" value="2"/>
</dbReference>
<dbReference type="InterPro" id="IPR006016">
    <property type="entry name" value="UspA"/>
</dbReference>